<evidence type="ECO:0000256" key="13">
    <source>
        <dbReference type="ARBA" id="ARBA00022989"/>
    </source>
</evidence>
<evidence type="ECO:0000256" key="10">
    <source>
        <dbReference type="ARBA" id="ARBA00022679"/>
    </source>
</evidence>
<evidence type="ECO:0000256" key="11">
    <source>
        <dbReference type="ARBA" id="ARBA00022692"/>
    </source>
</evidence>
<evidence type="ECO:0000256" key="6">
    <source>
        <dbReference type="ARBA" id="ARBA00012487"/>
    </source>
</evidence>
<comment type="similarity">
    <text evidence="5">Belongs to the CDS family.</text>
</comment>
<dbReference type="GO" id="GO:0016024">
    <property type="term" value="P:CDP-diacylglycerol biosynthetic process"/>
    <property type="evidence" value="ECO:0007669"/>
    <property type="project" value="TreeGrafter"/>
</dbReference>
<evidence type="ECO:0000256" key="17">
    <source>
        <dbReference type="ARBA" id="ARBA00023264"/>
    </source>
</evidence>
<accession>A0A9D1N456</accession>
<evidence type="ECO:0000256" key="15">
    <source>
        <dbReference type="ARBA" id="ARBA00023136"/>
    </source>
</evidence>
<dbReference type="Proteomes" id="UP000824128">
    <property type="component" value="Unassembled WGS sequence"/>
</dbReference>
<comment type="catalytic activity">
    <reaction evidence="1">
        <text>a 1,2-diacyl-sn-glycero-3-phosphate + CTP + H(+) = a CDP-1,2-diacyl-sn-glycerol + diphosphate</text>
        <dbReference type="Rhea" id="RHEA:16229"/>
        <dbReference type="ChEBI" id="CHEBI:15378"/>
        <dbReference type="ChEBI" id="CHEBI:33019"/>
        <dbReference type="ChEBI" id="CHEBI:37563"/>
        <dbReference type="ChEBI" id="CHEBI:58332"/>
        <dbReference type="ChEBI" id="CHEBI:58608"/>
        <dbReference type="EC" id="2.7.7.41"/>
    </reaction>
</comment>
<evidence type="ECO:0000256" key="2">
    <source>
        <dbReference type="ARBA" id="ARBA00004651"/>
    </source>
</evidence>
<proteinExistence type="inferred from homology"/>
<evidence type="ECO:0000313" key="26">
    <source>
        <dbReference type="Proteomes" id="UP000824128"/>
    </source>
</evidence>
<comment type="subcellular location">
    <subcellularLocation>
        <location evidence="2">Cell membrane</location>
        <topology evidence="2">Multi-pass membrane protein</topology>
    </subcellularLocation>
</comment>
<name>A0A9D1N456_9FIRM</name>
<feature type="transmembrane region" description="Helical" evidence="24">
    <location>
        <begin position="130"/>
        <end position="152"/>
    </location>
</feature>
<keyword evidence="10" id="KW-0808">Transferase</keyword>
<evidence type="ECO:0000256" key="23">
    <source>
        <dbReference type="ARBA" id="ARBA00033406"/>
    </source>
</evidence>
<feature type="transmembrane region" description="Helical" evidence="24">
    <location>
        <begin position="73"/>
        <end position="94"/>
    </location>
</feature>
<keyword evidence="9" id="KW-0444">Lipid biosynthesis</keyword>
<evidence type="ECO:0000313" key="25">
    <source>
        <dbReference type="EMBL" id="HIU94799.1"/>
    </source>
</evidence>
<gene>
    <name evidence="25" type="ORF">IAD24_06525</name>
</gene>
<evidence type="ECO:0000256" key="20">
    <source>
        <dbReference type="ARBA" id="ARBA00032253"/>
    </source>
</evidence>
<evidence type="ECO:0000256" key="9">
    <source>
        <dbReference type="ARBA" id="ARBA00022516"/>
    </source>
</evidence>
<evidence type="ECO:0000256" key="5">
    <source>
        <dbReference type="ARBA" id="ARBA00010185"/>
    </source>
</evidence>
<evidence type="ECO:0000256" key="19">
    <source>
        <dbReference type="ARBA" id="ARBA00031825"/>
    </source>
</evidence>
<evidence type="ECO:0000256" key="4">
    <source>
        <dbReference type="ARBA" id="ARBA00005189"/>
    </source>
</evidence>
<keyword evidence="16" id="KW-0594">Phospholipid biosynthesis</keyword>
<dbReference type="EC" id="2.7.7.41" evidence="6"/>
<dbReference type="PANTHER" id="PTHR46382">
    <property type="entry name" value="PHOSPHATIDATE CYTIDYLYLTRANSFERASE"/>
    <property type="match status" value="1"/>
</dbReference>
<keyword evidence="8" id="KW-1003">Cell membrane</keyword>
<dbReference type="Pfam" id="PF01148">
    <property type="entry name" value="CTP_transf_1"/>
    <property type="match status" value="1"/>
</dbReference>
<sequence length="244" mass="26658">MKTRILVGILLALFLISMLYFGGFYYLSAIALVSFAATYEVAHVITRKGFRPLVFPVYVFSLAYPFVYHFFGLTVLVIFYLFAIITSICCSVFNGSLDASIAVGTLLLYVYPLALLMCMLLVYMQFDRHIGLTAAFMAFAGPSCADMFAYFGGTFFGRHKLCEHISPKKTVEGAVFGLLGGVAFALVLIPLQRVWESSISSGVLLTLGVLCGTFGQIGDLFASIIKRWAGVKDFSSVFPGHGGM</sequence>
<dbReference type="EMBL" id="DVNZ01000207">
    <property type="protein sequence ID" value="HIU94799.1"/>
    <property type="molecule type" value="Genomic_DNA"/>
</dbReference>
<evidence type="ECO:0000256" key="1">
    <source>
        <dbReference type="ARBA" id="ARBA00001698"/>
    </source>
</evidence>
<dbReference type="AlphaFoldDB" id="A0A9D1N456"/>
<evidence type="ECO:0000256" key="18">
    <source>
        <dbReference type="ARBA" id="ARBA00029893"/>
    </source>
</evidence>
<evidence type="ECO:0000256" key="12">
    <source>
        <dbReference type="ARBA" id="ARBA00022695"/>
    </source>
</evidence>
<keyword evidence="11 24" id="KW-0812">Transmembrane</keyword>
<reference evidence="25" key="2">
    <citation type="journal article" date="2021" name="PeerJ">
        <title>Extensive microbial diversity within the chicken gut microbiome revealed by metagenomics and culture.</title>
        <authorList>
            <person name="Gilroy R."/>
            <person name="Ravi A."/>
            <person name="Getino M."/>
            <person name="Pursley I."/>
            <person name="Horton D.L."/>
            <person name="Alikhan N.F."/>
            <person name="Baker D."/>
            <person name="Gharbi K."/>
            <person name="Hall N."/>
            <person name="Watson M."/>
            <person name="Adriaenssens E.M."/>
            <person name="Foster-Nyarko E."/>
            <person name="Jarju S."/>
            <person name="Secka A."/>
            <person name="Antonio M."/>
            <person name="Oren A."/>
            <person name="Chaudhuri R.R."/>
            <person name="La Ragione R."/>
            <person name="Hildebrand F."/>
            <person name="Pallen M.J."/>
        </authorList>
    </citation>
    <scope>NUCLEOTIDE SEQUENCE</scope>
    <source>
        <strain evidence="25">ChiGjej2B2-16831</strain>
    </source>
</reference>
<evidence type="ECO:0000256" key="21">
    <source>
        <dbReference type="ARBA" id="ARBA00032396"/>
    </source>
</evidence>
<evidence type="ECO:0000256" key="14">
    <source>
        <dbReference type="ARBA" id="ARBA00023098"/>
    </source>
</evidence>
<feature type="transmembrane region" description="Helical" evidence="24">
    <location>
        <begin position="6"/>
        <end position="37"/>
    </location>
</feature>
<evidence type="ECO:0000256" key="22">
    <source>
        <dbReference type="ARBA" id="ARBA00032743"/>
    </source>
</evidence>
<evidence type="ECO:0000256" key="24">
    <source>
        <dbReference type="SAM" id="Phobius"/>
    </source>
</evidence>
<dbReference type="GO" id="GO:0004605">
    <property type="term" value="F:phosphatidate cytidylyltransferase activity"/>
    <property type="evidence" value="ECO:0007669"/>
    <property type="project" value="UniProtKB-EC"/>
</dbReference>
<keyword evidence="17" id="KW-1208">Phospholipid metabolism</keyword>
<keyword evidence="14" id="KW-0443">Lipid metabolism</keyword>
<protein>
    <recommendedName>
        <fullName evidence="7">Phosphatidate cytidylyltransferase</fullName>
        <ecNumber evidence="6">2.7.7.41</ecNumber>
    </recommendedName>
    <alternativeName>
        <fullName evidence="20">CDP-DAG synthase</fullName>
    </alternativeName>
    <alternativeName>
        <fullName evidence="22">CDP-DG synthase</fullName>
    </alternativeName>
    <alternativeName>
        <fullName evidence="18">CDP-diacylglycerol synthase</fullName>
    </alternativeName>
    <alternativeName>
        <fullName evidence="21">CDP-diglyceride pyrophosphorylase</fullName>
    </alternativeName>
    <alternativeName>
        <fullName evidence="23">CDP-diglyceride synthase</fullName>
    </alternativeName>
    <alternativeName>
        <fullName evidence="19">CTP:phosphatidate cytidylyltransferase</fullName>
    </alternativeName>
</protein>
<evidence type="ECO:0000256" key="16">
    <source>
        <dbReference type="ARBA" id="ARBA00023209"/>
    </source>
</evidence>
<evidence type="ECO:0000256" key="7">
    <source>
        <dbReference type="ARBA" id="ARBA00019373"/>
    </source>
</evidence>
<organism evidence="25 26">
    <name type="scientific">Candidatus Aphodomorpha intestinavium</name>
    <dbReference type="NCBI Taxonomy" id="2840672"/>
    <lineage>
        <taxon>Bacteria</taxon>
        <taxon>Bacillati</taxon>
        <taxon>Bacillota</taxon>
        <taxon>Clostridia</taxon>
        <taxon>Eubacteriales</taxon>
        <taxon>Candidatus Aphodomorpha</taxon>
    </lineage>
</organism>
<feature type="transmembrane region" description="Helical" evidence="24">
    <location>
        <begin position="173"/>
        <end position="191"/>
    </location>
</feature>
<evidence type="ECO:0000256" key="8">
    <source>
        <dbReference type="ARBA" id="ARBA00022475"/>
    </source>
</evidence>
<dbReference type="PANTHER" id="PTHR46382:SF1">
    <property type="entry name" value="PHOSPHATIDATE CYTIDYLYLTRANSFERASE"/>
    <property type="match status" value="1"/>
</dbReference>
<dbReference type="GO" id="GO:0005886">
    <property type="term" value="C:plasma membrane"/>
    <property type="evidence" value="ECO:0007669"/>
    <property type="project" value="UniProtKB-SubCell"/>
</dbReference>
<feature type="non-terminal residue" evidence="25">
    <location>
        <position position="244"/>
    </location>
</feature>
<reference evidence="25" key="1">
    <citation type="submission" date="2020-10" db="EMBL/GenBank/DDBJ databases">
        <authorList>
            <person name="Gilroy R."/>
        </authorList>
    </citation>
    <scope>NUCLEOTIDE SEQUENCE</scope>
    <source>
        <strain evidence="25">ChiGjej2B2-16831</strain>
    </source>
</reference>
<comment type="caution">
    <text evidence="25">The sequence shown here is derived from an EMBL/GenBank/DDBJ whole genome shotgun (WGS) entry which is preliminary data.</text>
</comment>
<keyword evidence="13 24" id="KW-1133">Transmembrane helix</keyword>
<evidence type="ECO:0000256" key="3">
    <source>
        <dbReference type="ARBA" id="ARBA00005119"/>
    </source>
</evidence>
<keyword evidence="15 24" id="KW-0472">Membrane</keyword>
<comment type="pathway">
    <text evidence="4">Lipid metabolism.</text>
</comment>
<feature type="transmembrane region" description="Helical" evidence="24">
    <location>
        <begin position="203"/>
        <end position="225"/>
    </location>
</feature>
<feature type="transmembrane region" description="Helical" evidence="24">
    <location>
        <begin position="49"/>
        <end position="67"/>
    </location>
</feature>
<feature type="transmembrane region" description="Helical" evidence="24">
    <location>
        <begin position="106"/>
        <end position="124"/>
    </location>
</feature>
<keyword evidence="12 25" id="KW-0548">Nucleotidyltransferase</keyword>
<comment type="pathway">
    <text evidence="3">Phospholipid metabolism; CDP-diacylglycerol biosynthesis; CDP-diacylglycerol from sn-glycerol 3-phosphate: step 3/3.</text>
</comment>